<keyword evidence="7" id="KW-1185">Reference proteome</keyword>
<evidence type="ECO:0000256" key="2">
    <source>
        <dbReference type="ARBA" id="ARBA00010790"/>
    </source>
</evidence>
<evidence type="ECO:0000313" key="6">
    <source>
        <dbReference type="EMBL" id="KAK9414080.1"/>
    </source>
</evidence>
<sequence length="96" mass="9903">MSSTTPTHYIIVGGGTSGLVVVSRLTENPSVHVLVLEAGKDLSSDPRVNVPVLRTALIGSESAWQFQSVSQSQLGGRAVKLPMGKALGGFHCSGTA</sequence>
<keyword evidence="5" id="KW-0560">Oxidoreductase</keyword>
<dbReference type="Proteomes" id="UP001408356">
    <property type="component" value="Unassembled WGS sequence"/>
</dbReference>
<name>A0ABR2UHI7_9PEZI</name>
<dbReference type="InterPro" id="IPR036188">
    <property type="entry name" value="FAD/NAD-bd_sf"/>
</dbReference>
<comment type="cofactor">
    <cofactor evidence="1">
        <name>FAD</name>
        <dbReference type="ChEBI" id="CHEBI:57692"/>
    </cofactor>
</comment>
<evidence type="ECO:0000256" key="5">
    <source>
        <dbReference type="ARBA" id="ARBA00023002"/>
    </source>
</evidence>
<dbReference type="SUPFAM" id="SSF51905">
    <property type="entry name" value="FAD/NAD(P)-binding domain"/>
    <property type="match status" value="1"/>
</dbReference>
<dbReference type="EMBL" id="JARVKF010000429">
    <property type="protein sequence ID" value="KAK9414080.1"/>
    <property type="molecule type" value="Genomic_DNA"/>
</dbReference>
<protein>
    <submittedName>
        <fullName evidence="6">Glucose-methanol-choline oxidoreductase protein</fullName>
    </submittedName>
</protein>
<evidence type="ECO:0000256" key="4">
    <source>
        <dbReference type="ARBA" id="ARBA00022827"/>
    </source>
</evidence>
<keyword evidence="4" id="KW-0274">FAD</keyword>
<keyword evidence="3" id="KW-0285">Flavoprotein</keyword>
<dbReference type="PANTHER" id="PTHR11552">
    <property type="entry name" value="GLUCOSE-METHANOL-CHOLINE GMC OXIDOREDUCTASE"/>
    <property type="match status" value="1"/>
</dbReference>
<comment type="similarity">
    <text evidence="2">Belongs to the GMC oxidoreductase family.</text>
</comment>
<dbReference type="Pfam" id="PF13450">
    <property type="entry name" value="NAD_binding_8"/>
    <property type="match status" value="1"/>
</dbReference>
<comment type="caution">
    <text evidence="6">The sequence shown here is derived from an EMBL/GenBank/DDBJ whole genome shotgun (WGS) entry which is preliminary data.</text>
</comment>
<dbReference type="Gene3D" id="3.50.50.60">
    <property type="entry name" value="FAD/NAD(P)-binding domain"/>
    <property type="match status" value="1"/>
</dbReference>
<dbReference type="InterPro" id="IPR012132">
    <property type="entry name" value="GMC_OxRdtase"/>
</dbReference>
<reference evidence="6 7" key="1">
    <citation type="journal article" date="2024" name="J. Plant Pathol.">
        <title>Sequence and assembly of the genome of Seiridium unicorne, isolate CBS 538.82, causal agent of cypress canker disease.</title>
        <authorList>
            <person name="Scali E."/>
            <person name="Rocca G.D."/>
            <person name="Danti R."/>
            <person name="Garbelotto M."/>
            <person name="Barberini S."/>
            <person name="Baroncelli R."/>
            <person name="Emiliani G."/>
        </authorList>
    </citation>
    <scope>NUCLEOTIDE SEQUENCE [LARGE SCALE GENOMIC DNA]</scope>
    <source>
        <strain evidence="6 7">BM-138-508</strain>
    </source>
</reference>
<proteinExistence type="inferred from homology"/>
<evidence type="ECO:0000313" key="7">
    <source>
        <dbReference type="Proteomes" id="UP001408356"/>
    </source>
</evidence>
<dbReference type="Gene3D" id="3.30.560.10">
    <property type="entry name" value="Glucose Oxidase, domain 3"/>
    <property type="match status" value="1"/>
</dbReference>
<accession>A0ABR2UHI7</accession>
<dbReference type="PANTHER" id="PTHR11552:SF201">
    <property type="entry name" value="GLUCOSE-METHANOL-CHOLINE OXIDOREDUCTASE N-TERMINAL DOMAIN-CONTAINING PROTEIN"/>
    <property type="match status" value="1"/>
</dbReference>
<gene>
    <name evidence="6" type="ORF">SUNI508_02179</name>
</gene>
<evidence type="ECO:0000256" key="1">
    <source>
        <dbReference type="ARBA" id="ARBA00001974"/>
    </source>
</evidence>
<evidence type="ECO:0000256" key="3">
    <source>
        <dbReference type="ARBA" id="ARBA00022630"/>
    </source>
</evidence>
<organism evidence="6 7">
    <name type="scientific">Seiridium unicorne</name>
    <dbReference type="NCBI Taxonomy" id="138068"/>
    <lineage>
        <taxon>Eukaryota</taxon>
        <taxon>Fungi</taxon>
        <taxon>Dikarya</taxon>
        <taxon>Ascomycota</taxon>
        <taxon>Pezizomycotina</taxon>
        <taxon>Sordariomycetes</taxon>
        <taxon>Xylariomycetidae</taxon>
        <taxon>Amphisphaeriales</taxon>
        <taxon>Sporocadaceae</taxon>
        <taxon>Seiridium</taxon>
    </lineage>
</organism>